<evidence type="ECO:0000313" key="3">
    <source>
        <dbReference type="Proteomes" id="UP000052978"/>
    </source>
</evidence>
<evidence type="ECO:0000313" key="2">
    <source>
        <dbReference type="EMBL" id="EPQ06509.1"/>
    </source>
</evidence>
<sequence length="309" mass="33540">MSLASPRADSVTQARTLGVICSSTLSLPPSPQPNLNIPPSPRLLDNCLGLSPQSSRGALSEPIEKPVVQPVEQQNLEDPQVCGELGRGGGRAGEILSLLGGELNSQPSLQAVGGPKLLGCQPHVTLVTMTPSLPKPSSSESTLDLQPEPTVKFLFTLLSSVEPPDPKEPQEDLEILESRFLDKEDWGTQKTLKEINHLQNACMRLQESLSTIQADTVALREKLQNLPDLLYNILTEELKAVPEEGKAAPEEEQDVQEEEQAAQGTGLFQVDREPHGEWGTLAKRMEIQVSQASLISLPDQFRTTVPADQ</sequence>
<protein>
    <submittedName>
        <fullName evidence="2">Uncharacterized protein</fullName>
    </submittedName>
</protein>
<dbReference type="EMBL" id="KE162024">
    <property type="protein sequence ID" value="EPQ06509.1"/>
    <property type="molecule type" value="Genomic_DNA"/>
</dbReference>
<gene>
    <name evidence="2" type="ORF">D623_10030697</name>
</gene>
<name>S7MQA6_MYOBR</name>
<accession>S7MQA6</accession>
<dbReference type="AlphaFoldDB" id="S7MQA6"/>
<feature type="region of interest" description="Disordered" evidence="1">
    <location>
        <begin position="242"/>
        <end position="272"/>
    </location>
</feature>
<proteinExistence type="predicted"/>
<reference evidence="2 3" key="1">
    <citation type="journal article" date="2013" name="Nat. Commun.">
        <title>Genome analysis reveals insights into physiology and longevity of the Brandt's bat Myotis brandtii.</title>
        <authorList>
            <person name="Seim I."/>
            <person name="Fang X."/>
            <person name="Xiong Z."/>
            <person name="Lobanov A.V."/>
            <person name="Huang Z."/>
            <person name="Ma S."/>
            <person name="Feng Y."/>
            <person name="Turanov A.A."/>
            <person name="Zhu Y."/>
            <person name="Lenz T.L."/>
            <person name="Gerashchenko M.V."/>
            <person name="Fan D."/>
            <person name="Hee Yim S."/>
            <person name="Yao X."/>
            <person name="Jordan D."/>
            <person name="Xiong Y."/>
            <person name="Ma Y."/>
            <person name="Lyapunov A.N."/>
            <person name="Chen G."/>
            <person name="Kulakova O.I."/>
            <person name="Sun Y."/>
            <person name="Lee S.G."/>
            <person name="Bronson R.T."/>
            <person name="Moskalev A.A."/>
            <person name="Sunyaev S.R."/>
            <person name="Zhang G."/>
            <person name="Krogh A."/>
            <person name="Wang J."/>
            <person name="Gladyshev V.N."/>
        </authorList>
    </citation>
    <scope>NUCLEOTIDE SEQUENCE [LARGE SCALE GENOMIC DNA]</scope>
</reference>
<keyword evidence="3" id="KW-1185">Reference proteome</keyword>
<evidence type="ECO:0000256" key="1">
    <source>
        <dbReference type="SAM" id="MobiDB-lite"/>
    </source>
</evidence>
<dbReference type="Proteomes" id="UP000052978">
    <property type="component" value="Unassembled WGS sequence"/>
</dbReference>
<organism evidence="2 3">
    <name type="scientific">Myotis brandtii</name>
    <name type="common">Brandt's bat</name>
    <dbReference type="NCBI Taxonomy" id="109478"/>
    <lineage>
        <taxon>Eukaryota</taxon>
        <taxon>Metazoa</taxon>
        <taxon>Chordata</taxon>
        <taxon>Craniata</taxon>
        <taxon>Vertebrata</taxon>
        <taxon>Euteleostomi</taxon>
        <taxon>Mammalia</taxon>
        <taxon>Eutheria</taxon>
        <taxon>Laurasiatheria</taxon>
        <taxon>Chiroptera</taxon>
        <taxon>Yangochiroptera</taxon>
        <taxon>Vespertilionidae</taxon>
        <taxon>Myotis</taxon>
    </lineage>
</organism>
<feature type="compositionally biased region" description="Acidic residues" evidence="1">
    <location>
        <begin position="250"/>
        <end position="260"/>
    </location>
</feature>